<dbReference type="EMBL" id="BOPG01000034">
    <property type="protein sequence ID" value="GIJ58224.1"/>
    <property type="molecule type" value="Genomic_DNA"/>
</dbReference>
<sequence length="156" mass="16929">MLVLVAVYALWVAGRLDRSHARAAAAQAALDAHLVRRAAAAAEAAEPLGDSQLRWAARVALEADPDEREAAENDLTRVLRPVLTASHELPGGPGGAPPAVRADLARASRRVALARQVHNDLVRDALSLRRRRLVRVLRLASKHPVPRYFDIDDPQA</sequence>
<keyword evidence="2" id="KW-1185">Reference proteome</keyword>
<evidence type="ECO:0008006" key="3">
    <source>
        <dbReference type="Google" id="ProtNLM"/>
    </source>
</evidence>
<organism evidence="1 2">
    <name type="scientific">Virgisporangium aurantiacum</name>
    <dbReference type="NCBI Taxonomy" id="175570"/>
    <lineage>
        <taxon>Bacteria</taxon>
        <taxon>Bacillati</taxon>
        <taxon>Actinomycetota</taxon>
        <taxon>Actinomycetes</taxon>
        <taxon>Micromonosporales</taxon>
        <taxon>Micromonosporaceae</taxon>
        <taxon>Virgisporangium</taxon>
    </lineage>
</organism>
<reference evidence="1" key="1">
    <citation type="submission" date="2021-01" db="EMBL/GenBank/DDBJ databases">
        <title>Whole genome shotgun sequence of Virgisporangium aurantiacum NBRC 16421.</title>
        <authorList>
            <person name="Komaki H."/>
            <person name="Tamura T."/>
        </authorList>
    </citation>
    <scope>NUCLEOTIDE SEQUENCE</scope>
    <source>
        <strain evidence="1">NBRC 16421</strain>
    </source>
</reference>
<protein>
    <recommendedName>
        <fullName evidence="3">NUDIX hydrolase</fullName>
    </recommendedName>
</protein>
<name>A0A8J4E1P3_9ACTN</name>
<accession>A0A8J4E1P3</accession>
<evidence type="ECO:0000313" key="1">
    <source>
        <dbReference type="EMBL" id="GIJ58224.1"/>
    </source>
</evidence>
<gene>
    <name evidence="1" type="ORF">Vau01_057400</name>
</gene>
<evidence type="ECO:0000313" key="2">
    <source>
        <dbReference type="Proteomes" id="UP000612585"/>
    </source>
</evidence>
<proteinExistence type="predicted"/>
<dbReference type="AlphaFoldDB" id="A0A8J4E1P3"/>
<comment type="caution">
    <text evidence="1">The sequence shown here is derived from an EMBL/GenBank/DDBJ whole genome shotgun (WGS) entry which is preliminary data.</text>
</comment>
<dbReference type="Proteomes" id="UP000612585">
    <property type="component" value="Unassembled WGS sequence"/>
</dbReference>